<keyword evidence="3" id="KW-1185">Reference proteome</keyword>
<comment type="caution">
    <text evidence="2">The sequence shown here is derived from an EMBL/GenBank/DDBJ whole genome shotgun (WGS) entry which is preliminary data.</text>
</comment>
<proteinExistence type="predicted"/>
<gene>
    <name evidence="2" type="ORF">KK083_28885</name>
</gene>
<protein>
    <submittedName>
        <fullName evidence="2">DinB family protein</fullName>
    </submittedName>
</protein>
<dbReference type="Gene3D" id="1.20.120.450">
    <property type="entry name" value="dinb family like domain"/>
    <property type="match status" value="1"/>
</dbReference>
<dbReference type="InterPro" id="IPR024775">
    <property type="entry name" value="DinB-like"/>
</dbReference>
<dbReference type="Proteomes" id="UP001319200">
    <property type="component" value="Unassembled WGS sequence"/>
</dbReference>
<dbReference type="EMBL" id="JAHESF010000052">
    <property type="protein sequence ID" value="MBT1700943.1"/>
    <property type="molecule type" value="Genomic_DNA"/>
</dbReference>
<dbReference type="AlphaFoldDB" id="A0AAP2GR97"/>
<accession>A0AAP2GR97</accession>
<evidence type="ECO:0000313" key="2">
    <source>
        <dbReference type="EMBL" id="MBT1700943.1"/>
    </source>
</evidence>
<evidence type="ECO:0000313" key="3">
    <source>
        <dbReference type="Proteomes" id="UP001319200"/>
    </source>
</evidence>
<name>A0AAP2GR97_9BACT</name>
<evidence type="ECO:0000259" key="1">
    <source>
        <dbReference type="Pfam" id="PF12867"/>
    </source>
</evidence>
<sequence length="182" mass="21264">MSIEITISKINRELISAFAVLDGWFDRDEALLRHRASIRWCPAEILEHVMLTNRYLLMLIEKGSAKALKLASEKDLTQEVKQYQFDSVALDAISEPDSFSWERPEHMEPTGTQSLAEVREELRNQLYRCLCLLEMLCQGQGIAYRITMSVNSLGKLDIYQYIYFLALHVKRHLRQLEKHYGR</sequence>
<reference evidence="2 3" key="1">
    <citation type="submission" date="2021-05" db="EMBL/GenBank/DDBJ databases">
        <title>A Polyphasic approach of four new species of the genus Ohtaekwangia: Ohtaekwangia histidinii sp. nov., Ohtaekwangia cretensis sp. nov., Ohtaekwangia indiensis sp. nov., Ohtaekwangia reichenbachii sp. nov. from diverse environment.</title>
        <authorList>
            <person name="Octaviana S."/>
        </authorList>
    </citation>
    <scope>NUCLEOTIDE SEQUENCE [LARGE SCALE GENOMIC DNA]</scope>
    <source>
        <strain evidence="2 3">PWU4</strain>
    </source>
</reference>
<organism evidence="2 3">
    <name type="scientific">Chryseosolibacter histidini</name>
    <dbReference type="NCBI Taxonomy" id="2782349"/>
    <lineage>
        <taxon>Bacteria</taxon>
        <taxon>Pseudomonadati</taxon>
        <taxon>Bacteroidota</taxon>
        <taxon>Cytophagia</taxon>
        <taxon>Cytophagales</taxon>
        <taxon>Chryseotaleaceae</taxon>
        <taxon>Chryseosolibacter</taxon>
    </lineage>
</organism>
<feature type="domain" description="DinB-like" evidence="1">
    <location>
        <begin position="28"/>
        <end position="176"/>
    </location>
</feature>
<dbReference type="RefSeq" id="WP_254169631.1">
    <property type="nucleotide sequence ID" value="NZ_JAHESF010000052.1"/>
</dbReference>
<dbReference type="Pfam" id="PF12867">
    <property type="entry name" value="DinB_2"/>
    <property type="match status" value="1"/>
</dbReference>
<dbReference type="InterPro" id="IPR034660">
    <property type="entry name" value="DinB/YfiT-like"/>
</dbReference>